<name>A0A4S4ED07_CAMSN</name>
<protein>
    <submittedName>
        <fullName evidence="1">Uncharacterized protein</fullName>
    </submittedName>
</protein>
<dbReference type="Proteomes" id="UP000306102">
    <property type="component" value="Unassembled WGS sequence"/>
</dbReference>
<dbReference type="AlphaFoldDB" id="A0A4S4ED07"/>
<comment type="caution">
    <text evidence="1">The sequence shown here is derived from an EMBL/GenBank/DDBJ whole genome shotgun (WGS) entry which is preliminary data.</text>
</comment>
<keyword evidence="2" id="KW-1185">Reference proteome</keyword>
<evidence type="ECO:0000313" key="2">
    <source>
        <dbReference type="Proteomes" id="UP000306102"/>
    </source>
</evidence>
<gene>
    <name evidence="1" type="ORF">TEA_020282</name>
</gene>
<sequence length="294" mass="33251">MFYVIFQDMNRGRPWPGLTWDVSGEKGDWPTAPDSFPWLSLLRVLGGSSGSERAPMVGYCGAWLRPTAGSDFGWLRGLHQRRKLGCEGWRCDGGTSGDEDGSVVWTTWVNRSRLWRDDRRNFGNGGYGGFDRRFRGDKLGFGYLCRPKPFRQGDWALGETYMGPNQNMMDRSRGMGQIKFMEKGFGSEGRRTSRNSLQHEHWTAQTCLSASVVLIWRGKNFNTSALDLSCPYSELFSFLTASCCPRVDLGFVEDQKDIQKLLESNTIGNPPPSLPLISHNPLLFLLLHLFPTLF</sequence>
<accession>A0A4S4ED07</accession>
<reference evidence="1 2" key="1">
    <citation type="journal article" date="2018" name="Proc. Natl. Acad. Sci. U.S.A.">
        <title>Draft genome sequence of Camellia sinensis var. sinensis provides insights into the evolution of the tea genome and tea quality.</title>
        <authorList>
            <person name="Wei C."/>
            <person name="Yang H."/>
            <person name="Wang S."/>
            <person name="Zhao J."/>
            <person name="Liu C."/>
            <person name="Gao L."/>
            <person name="Xia E."/>
            <person name="Lu Y."/>
            <person name="Tai Y."/>
            <person name="She G."/>
            <person name="Sun J."/>
            <person name="Cao H."/>
            <person name="Tong W."/>
            <person name="Gao Q."/>
            <person name="Li Y."/>
            <person name="Deng W."/>
            <person name="Jiang X."/>
            <person name="Wang W."/>
            <person name="Chen Q."/>
            <person name="Zhang S."/>
            <person name="Li H."/>
            <person name="Wu J."/>
            <person name="Wang P."/>
            <person name="Li P."/>
            <person name="Shi C."/>
            <person name="Zheng F."/>
            <person name="Jian J."/>
            <person name="Huang B."/>
            <person name="Shan D."/>
            <person name="Shi M."/>
            <person name="Fang C."/>
            <person name="Yue Y."/>
            <person name="Li F."/>
            <person name="Li D."/>
            <person name="Wei S."/>
            <person name="Han B."/>
            <person name="Jiang C."/>
            <person name="Yin Y."/>
            <person name="Xia T."/>
            <person name="Zhang Z."/>
            <person name="Bennetzen J.L."/>
            <person name="Zhao S."/>
            <person name="Wan X."/>
        </authorList>
    </citation>
    <scope>NUCLEOTIDE SEQUENCE [LARGE SCALE GENOMIC DNA]</scope>
    <source>
        <strain evidence="2">cv. Shuchazao</strain>
        <tissue evidence="1">Leaf</tissue>
    </source>
</reference>
<evidence type="ECO:0000313" key="1">
    <source>
        <dbReference type="EMBL" id="THG14189.1"/>
    </source>
</evidence>
<proteinExistence type="predicted"/>
<organism evidence="1 2">
    <name type="scientific">Camellia sinensis var. sinensis</name>
    <name type="common">China tea</name>
    <dbReference type="NCBI Taxonomy" id="542762"/>
    <lineage>
        <taxon>Eukaryota</taxon>
        <taxon>Viridiplantae</taxon>
        <taxon>Streptophyta</taxon>
        <taxon>Embryophyta</taxon>
        <taxon>Tracheophyta</taxon>
        <taxon>Spermatophyta</taxon>
        <taxon>Magnoliopsida</taxon>
        <taxon>eudicotyledons</taxon>
        <taxon>Gunneridae</taxon>
        <taxon>Pentapetalae</taxon>
        <taxon>asterids</taxon>
        <taxon>Ericales</taxon>
        <taxon>Theaceae</taxon>
        <taxon>Camellia</taxon>
    </lineage>
</organism>
<dbReference type="EMBL" id="SDRB02005503">
    <property type="protein sequence ID" value="THG14189.1"/>
    <property type="molecule type" value="Genomic_DNA"/>
</dbReference>